<protein>
    <recommendedName>
        <fullName evidence="4">HCNGP-domain-containing protein</fullName>
    </recommendedName>
</protein>
<accession>A0A0D2NY55</accession>
<dbReference type="GO" id="GO:0005634">
    <property type="term" value="C:nucleus"/>
    <property type="evidence" value="ECO:0007669"/>
    <property type="project" value="TreeGrafter"/>
</dbReference>
<dbReference type="Pfam" id="PF07818">
    <property type="entry name" value="HCNGP"/>
    <property type="match status" value="1"/>
</dbReference>
<evidence type="ECO:0008006" key="4">
    <source>
        <dbReference type="Google" id="ProtNLM"/>
    </source>
</evidence>
<feature type="region of interest" description="Disordered" evidence="1">
    <location>
        <begin position="1"/>
        <end position="20"/>
    </location>
</feature>
<dbReference type="OrthoDB" id="1714508at2759"/>
<keyword evidence="3" id="KW-1185">Reference proteome</keyword>
<sequence>MDVSPEKSRPSPLAEPQDELSRMRTLLQPPPIPDVVDWGIPEECTAACDPALQAKLAQFSALKHDRTNPKHFNDSLMSNRSFRNPHLYTKLVEFVEVDERTTNFPKDMWDPSDVKRDWFADQIGMFTFISTIILCSCHFSSPLCLLCILSVGSTLSYASAYNPLCAIFLTLSCSPGTSFVCSSTGVFSVIRAATRGSVNSKLTPRKRKLSDNRRPRLLGNEAISIFPRRKTTPLKRRVVFSLTELRHLAKSPLLDKKHAGDNAGRLPPCSYLHFSPIYLALIDFGRWIGVTYLDSVAATRKSSNNGNS</sequence>
<evidence type="ECO:0000256" key="1">
    <source>
        <dbReference type="SAM" id="MobiDB-lite"/>
    </source>
</evidence>
<organism evidence="2 3">
    <name type="scientific">Hypholoma sublateritium (strain FD-334 SS-4)</name>
    <dbReference type="NCBI Taxonomy" id="945553"/>
    <lineage>
        <taxon>Eukaryota</taxon>
        <taxon>Fungi</taxon>
        <taxon>Dikarya</taxon>
        <taxon>Basidiomycota</taxon>
        <taxon>Agaricomycotina</taxon>
        <taxon>Agaricomycetes</taxon>
        <taxon>Agaricomycetidae</taxon>
        <taxon>Agaricales</taxon>
        <taxon>Agaricineae</taxon>
        <taxon>Strophariaceae</taxon>
        <taxon>Hypholoma</taxon>
    </lineage>
</organism>
<dbReference type="PANTHER" id="PTHR13464:SF0">
    <property type="entry name" value="SAP30-BINDING PROTEIN"/>
    <property type="match status" value="1"/>
</dbReference>
<name>A0A0D2NY55_HYPSF</name>
<evidence type="ECO:0000313" key="3">
    <source>
        <dbReference type="Proteomes" id="UP000054270"/>
    </source>
</evidence>
<dbReference type="EMBL" id="KN817558">
    <property type="protein sequence ID" value="KJA21421.1"/>
    <property type="molecule type" value="Genomic_DNA"/>
</dbReference>
<dbReference type="Proteomes" id="UP000054270">
    <property type="component" value="Unassembled WGS sequence"/>
</dbReference>
<proteinExistence type="predicted"/>
<dbReference type="PANTHER" id="PTHR13464">
    <property type="entry name" value="TRANSCRIPTIONAL REGULATOR PROTEIN HCNGP"/>
    <property type="match status" value="1"/>
</dbReference>
<evidence type="ECO:0000313" key="2">
    <source>
        <dbReference type="EMBL" id="KJA21421.1"/>
    </source>
</evidence>
<dbReference type="InterPro" id="IPR012479">
    <property type="entry name" value="SAP30BP"/>
</dbReference>
<reference evidence="3" key="1">
    <citation type="submission" date="2014-04" db="EMBL/GenBank/DDBJ databases">
        <title>Evolutionary Origins and Diversification of the Mycorrhizal Mutualists.</title>
        <authorList>
            <consortium name="DOE Joint Genome Institute"/>
            <consortium name="Mycorrhizal Genomics Consortium"/>
            <person name="Kohler A."/>
            <person name="Kuo A."/>
            <person name="Nagy L.G."/>
            <person name="Floudas D."/>
            <person name="Copeland A."/>
            <person name="Barry K.W."/>
            <person name="Cichocki N."/>
            <person name="Veneault-Fourrey C."/>
            <person name="LaButti K."/>
            <person name="Lindquist E.A."/>
            <person name="Lipzen A."/>
            <person name="Lundell T."/>
            <person name="Morin E."/>
            <person name="Murat C."/>
            <person name="Riley R."/>
            <person name="Ohm R."/>
            <person name="Sun H."/>
            <person name="Tunlid A."/>
            <person name="Henrissat B."/>
            <person name="Grigoriev I.V."/>
            <person name="Hibbett D.S."/>
            <person name="Martin F."/>
        </authorList>
    </citation>
    <scope>NUCLEOTIDE SEQUENCE [LARGE SCALE GENOMIC DNA]</scope>
    <source>
        <strain evidence="3">FD-334 SS-4</strain>
    </source>
</reference>
<dbReference type="GO" id="GO:0006355">
    <property type="term" value="P:regulation of DNA-templated transcription"/>
    <property type="evidence" value="ECO:0007669"/>
    <property type="project" value="InterPro"/>
</dbReference>
<gene>
    <name evidence="2" type="ORF">HYPSUDRAFT_731842</name>
</gene>
<dbReference type="STRING" id="945553.A0A0D2NY55"/>
<dbReference type="AlphaFoldDB" id="A0A0D2NY55"/>